<evidence type="ECO:0000313" key="4">
    <source>
        <dbReference type="EMBL" id="MFC5452441.1"/>
    </source>
</evidence>
<dbReference type="GO" id="GO:0016787">
    <property type="term" value="F:hydrolase activity"/>
    <property type="evidence" value="ECO:0007669"/>
    <property type="project" value="UniProtKB-KW"/>
</dbReference>
<accession>A0ABW0KHL8</accession>
<organism evidence="4 5">
    <name type="scientific">Paenibacillus aestuarii</name>
    <dbReference type="NCBI Taxonomy" id="516965"/>
    <lineage>
        <taxon>Bacteria</taxon>
        <taxon>Bacillati</taxon>
        <taxon>Bacillota</taxon>
        <taxon>Bacilli</taxon>
        <taxon>Bacillales</taxon>
        <taxon>Paenibacillaceae</taxon>
        <taxon>Paenibacillus</taxon>
    </lineage>
</organism>
<keyword evidence="4" id="KW-0378">Hydrolase</keyword>
<evidence type="ECO:0000256" key="2">
    <source>
        <dbReference type="ARBA" id="ARBA00022729"/>
    </source>
</evidence>
<gene>
    <name evidence="4" type="ORF">ACFPOG_29985</name>
</gene>
<protein>
    <submittedName>
        <fullName evidence="4">Polysaccharide deacetylase family protein</fullName>
        <ecNumber evidence="4">3.-.-.-</ecNumber>
    </submittedName>
</protein>
<dbReference type="EC" id="3.-.-.-" evidence="4"/>
<evidence type="ECO:0000256" key="1">
    <source>
        <dbReference type="ARBA" id="ARBA00004613"/>
    </source>
</evidence>
<dbReference type="Proteomes" id="UP001596044">
    <property type="component" value="Unassembled WGS sequence"/>
</dbReference>
<dbReference type="EMBL" id="JBHSMJ010000052">
    <property type="protein sequence ID" value="MFC5452441.1"/>
    <property type="molecule type" value="Genomic_DNA"/>
</dbReference>
<name>A0ABW0KHL8_9BACL</name>
<dbReference type="InterPro" id="IPR002509">
    <property type="entry name" value="NODB_dom"/>
</dbReference>
<dbReference type="Pfam" id="PF01522">
    <property type="entry name" value="Polysacc_deac_1"/>
    <property type="match status" value="1"/>
</dbReference>
<keyword evidence="2" id="KW-0732">Signal</keyword>
<proteinExistence type="predicted"/>
<dbReference type="SUPFAM" id="SSF88713">
    <property type="entry name" value="Glycoside hydrolase/deacetylase"/>
    <property type="match status" value="1"/>
</dbReference>
<feature type="domain" description="NodB homology" evidence="3">
    <location>
        <begin position="154"/>
        <end position="344"/>
    </location>
</feature>
<dbReference type="Gene3D" id="3.20.20.370">
    <property type="entry name" value="Glycoside hydrolase/deacetylase"/>
    <property type="match status" value="1"/>
</dbReference>
<dbReference type="PANTHER" id="PTHR34216">
    <property type="match status" value="1"/>
</dbReference>
<reference evidence="5" key="1">
    <citation type="journal article" date="2019" name="Int. J. Syst. Evol. Microbiol.">
        <title>The Global Catalogue of Microorganisms (GCM) 10K type strain sequencing project: providing services to taxonomists for standard genome sequencing and annotation.</title>
        <authorList>
            <consortium name="The Broad Institute Genomics Platform"/>
            <consortium name="The Broad Institute Genome Sequencing Center for Infectious Disease"/>
            <person name="Wu L."/>
            <person name="Ma J."/>
        </authorList>
    </citation>
    <scope>NUCLEOTIDE SEQUENCE [LARGE SCALE GENOMIC DNA]</scope>
    <source>
        <strain evidence="5">KACC 11904</strain>
    </source>
</reference>
<dbReference type="RefSeq" id="WP_270881468.1">
    <property type="nucleotide sequence ID" value="NZ_JAQFVF010000051.1"/>
</dbReference>
<sequence length="344" mass="39440">MRRLKVRRCLVLLFTIIVLIKIPSGISQFRTGNIQKQSYPEYMNAPAFAQAINEPANEITQYTPNFNDELLQDNPHRMKTAPTDKTINNKQEIYYQNKVAVLTYHHLDPVESFVTITPDRFKSHLVALKNNGFHVISIEDFVEFLQKKKAVSPNAVVITFDDGYESVYQYAYPVLKSEGMTATFFLIVSYIEDGTIRTPPILNWKEIIEMHNEGFSFYSHTFNSHETVASMKEEVSSKLTAKIFNSSANRFETESEYKSRIRNDLIKADDILNERLGNKMNLLCLPHGKYNQEVIDIAKQAQISFVFTGLEGLNTDNIKLIKRFNAGSPYMSDNLLIKKLSLGK</sequence>
<evidence type="ECO:0000313" key="5">
    <source>
        <dbReference type="Proteomes" id="UP001596044"/>
    </source>
</evidence>
<dbReference type="InterPro" id="IPR011330">
    <property type="entry name" value="Glyco_hydro/deAcase_b/a-brl"/>
</dbReference>
<dbReference type="PANTHER" id="PTHR34216:SF3">
    <property type="entry name" value="POLY-BETA-1,6-N-ACETYL-D-GLUCOSAMINE N-DEACETYLASE"/>
    <property type="match status" value="1"/>
</dbReference>
<dbReference type="CDD" id="cd10918">
    <property type="entry name" value="CE4_NodB_like_5s_6s"/>
    <property type="match status" value="1"/>
</dbReference>
<dbReference type="PROSITE" id="PS51677">
    <property type="entry name" value="NODB"/>
    <property type="match status" value="1"/>
</dbReference>
<comment type="caution">
    <text evidence="4">The sequence shown here is derived from an EMBL/GenBank/DDBJ whole genome shotgun (WGS) entry which is preliminary data.</text>
</comment>
<evidence type="ECO:0000259" key="3">
    <source>
        <dbReference type="PROSITE" id="PS51677"/>
    </source>
</evidence>
<comment type="subcellular location">
    <subcellularLocation>
        <location evidence="1">Secreted</location>
    </subcellularLocation>
</comment>
<keyword evidence="5" id="KW-1185">Reference proteome</keyword>
<dbReference type="InterPro" id="IPR051398">
    <property type="entry name" value="Polysacch_Deacetylase"/>
</dbReference>